<proteinExistence type="predicted"/>
<dbReference type="AlphaFoldDB" id="A0A3B0SDV0"/>
<sequence>MLTKLLTLLASILLMFGPAATQTKPAIAATDSVLASSALLTACIGPMTVQALPKDKGLVLLAFAAGGCYNNATRAGFGLRLGKISFSPTNLKQETGVSLVERI</sequence>
<reference evidence="1" key="1">
    <citation type="submission" date="2018-06" db="EMBL/GenBank/DDBJ databases">
        <authorList>
            <person name="Zhirakovskaya E."/>
        </authorList>
    </citation>
    <scope>NUCLEOTIDE SEQUENCE</scope>
</reference>
<organism evidence="1">
    <name type="scientific">hydrothermal vent metagenome</name>
    <dbReference type="NCBI Taxonomy" id="652676"/>
    <lineage>
        <taxon>unclassified sequences</taxon>
        <taxon>metagenomes</taxon>
        <taxon>ecological metagenomes</taxon>
    </lineage>
</organism>
<dbReference type="EMBL" id="UOEE01000270">
    <property type="protein sequence ID" value="VAV99096.1"/>
    <property type="molecule type" value="Genomic_DNA"/>
</dbReference>
<gene>
    <name evidence="1" type="ORF">MNBD_ALPHA06-2209</name>
</gene>
<name>A0A3B0SDV0_9ZZZZ</name>
<accession>A0A3B0SDV0</accession>
<protein>
    <submittedName>
        <fullName evidence="1">Uncharacterized protein</fullName>
    </submittedName>
</protein>
<evidence type="ECO:0000313" key="1">
    <source>
        <dbReference type="EMBL" id="VAV99096.1"/>
    </source>
</evidence>